<dbReference type="Proteomes" id="UP000000305">
    <property type="component" value="Unassembled WGS sequence"/>
</dbReference>
<dbReference type="eggNOG" id="KOG1987">
    <property type="taxonomic scope" value="Eukaryota"/>
</dbReference>
<dbReference type="InterPro" id="IPR011333">
    <property type="entry name" value="SKP1/BTB/POZ_sf"/>
</dbReference>
<dbReference type="FunFam" id="3.30.710.10:FF:000315">
    <property type="entry name" value="Uncharacterized protein"/>
    <property type="match status" value="1"/>
</dbReference>
<dbReference type="Gene3D" id="1.25.40.420">
    <property type="match status" value="1"/>
</dbReference>
<dbReference type="PhylomeDB" id="E9GH18"/>
<name>E9GH18_DAPPU</name>
<dbReference type="PANTHER" id="PTHR24413">
    <property type="entry name" value="SPECKLE-TYPE POZ PROTEIN"/>
    <property type="match status" value="1"/>
</dbReference>
<dbReference type="GO" id="GO:0043161">
    <property type="term" value="P:proteasome-mediated ubiquitin-dependent protein catabolic process"/>
    <property type="evidence" value="ECO:0000318"/>
    <property type="project" value="GO_Central"/>
</dbReference>
<dbReference type="GO" id="GO:0005737">
    <property type="term" value="C:cytoplasm"/>
    <property type="evidence" value="ECO:0000318"/>
    <property type="project" value="GO_Central"/>
</dbReference>
<feature type="non-terminal residue" evidence="2">
    <location>
        <position position="124"/>
    </location>
</feature>
<feature type="non-terminal residue" evidence="2">
    <location>
        <position position="1"/>
    </location>
</feature>
<dbReference type="InterPro" id="IPR000210">
    <property type="entry name" value="BTB/POZ_dom"/>
</dbReference>
<dbReference type="GO" id="GO:0005634">
    <property type="term" value="C:nucleus"/>
    <property type="evidence" value="ECO:0000318"/>
    <property type="project" value="GO_Central"/>
</dbReference>
<protein>
    <recommendedName>
        <fullName evidence="1">BTB domain-containing protein</fullName>
    </recommendedName>
</protein>
<dbReference type="HOGENOM" id="CLU_004253_9_3_1"/>
<dbReference type="SUPFAM" id="SSF54695">
    <property type="entry name" value="POZ domain"/>
    <property type="match status" value="1"/>
</dbReference>
<dbReference type="FunFam" id="1.25.40.420:FF:000048">
    <property type="entry name" value="Uncharacterized protein"/>
    <property type="match status" value="1"/>
</dbReference>
<dbReference type="Gene3D" id="3.30.710.10">
    <property type="entry name" value="Potassium Channel Kv1.1, Chain A"/>
    <property type="match status" value="1"/>
</dbReference>
<dbReference type="GO" id="GO:0030162">
    <property type="term" value="P:regulation of proteolysis"/>
    <property type="evidence" value="ECO:0000318"/>
    <property type="project" value="GO_Central"/>
</dbReference>
<accession>E9GH18</accession>
<keyword evidence="3" id="KW-1185">Reference proteome</keyword>
<evidence type="ECO:0000313" key="2">
    <source>
        <dbReference type="EMBL" id="EFX81126.1"/>
    </source>
</evidence>
<proteinExistence type="predicted"/>
<dbReference type="PROSITE" id="PS50097">
    <property type="entry name" value="BTB"/>
    <property type="match status" value="1"/>
</dbReference>
<dbReference type="KEGG" id="dpx:DAPPUDRAFT_28189"/>
<dbReference type="InParanoid" id="E9GH18"/>
<gene>
    <name evidence="2" type="ORF">DAPPUDRAFT_28189</name>
</gene>
<evidence type="ECO:0000313" key="3">
    <source>
        <dbReference type="Proteomes" id="UP000000305"/>
    </source>
</evidence>
<organism evidence="2 3">
    <name type="scientific">Daphnia pulex</name>
    <name type="common">Water flea</name>
    <dbReference type="NCBI Taxonomy" id="6669"/>
    <lineage>
        <taxon>Eukaryota</taxon>
        <taxon>Metazoa</taxon>
        <taxon>Ecdysozoa</taxon>
        <taxon>Arthropoda</taxon>
        <taxon>Crustacea</taxon>
        <taxon>Branchiopoda</taxon>
        <taxon>Diplostraca</taxon>
        <taxon>Cladocera</taxon>
        <taxon>Anomopoda</taxon>
        <taxon>Daphniidae</taxon>
        <taxon>Daphnia</taxon>
    </lineage>
</organism>
<feature type="domain" description="BTB" evidence="1">
    <location>
        <begin position="1"/>
        <end position="40"/>
    </location>
</feature>
<reference evidence="2 3" key="1">
    <citation type="journal article" date="2011" name="Science">
        <title>The ecoresponsive genome of Daphnia pulex.</title>
        <authorList>
            <person name="Colbourne J.K."/>
            <person name="Pfrender M.E."/>
            <person name="Gilbert D."/>
            <person name="Thomas W.K."/>
            <person name="Tucker A."/>
            <person name="Oakley T.H."/>
            <person name="Tokishita S."/>
            <person name="Aerts A."/>
            <person name="Arnold G.J."/>
            <person name="Basu M.K."/>
            <person name="Bauer D.J."/>
            <person name="Caceres C.E."/>
            <person name="Carmel L."/>
            <person name="Casola C."/>
            <person name="Choi J.H."/>
            <person name="Detter J.C."/>
            <person name="Dong Q."/>
            <person name="Dusheyko S."/>
            <person name="Eads B.D."/>
            <person name="Frohlich T."/>
            <person name="Geiler-Samerotte K.A."/>
            <person name="Gerlach D."/>
            <person name="Hatcher P."/>
            <person name="Jogdeo S."/>
            <person name="Krijgsveld J."/>
            <person name="Kriventseva E.V."/>
            <person name="Kultz D."/>
            <person name="Laforsch C."/>
            <person name="Lindquist E."/>
            <person name="Lopez J."/>
            <person name="Manak J.R."/>
            <person name="Muller J."/>
            <person name="Pangilinan J."/>
            <person name="Patwardhan R.P."/>
            <person name="Pitluck S."/>
            <person name="Pritham E.J."/>
            <person name="Rechtsteiner A."/>
            <person name="Rho M."/>
            <person name="Rogozin I.B."/>
            <person name="Sakarya O."/>
            <person name="Salamov A."/>
            <person name="Schaack S."/>
            <person name="Shapiro H."/>
            <person name="Shiga Y."/>
            <person name="Skalitzky C."/>
            <person name="Smith Z."/>
            <person name="Souvorov A."/>
            <person name="Sung W."/>
            <person name="Tang Z."/>
            <person name="Tsuchiya D."/>
            <person name="Tu H."/>
            <person name="Vos H."/>
            <person name="Wang M."/>
            <person name="Wolf Y.I."/>
            <person name="Yamagata H."/>
            <person name="Yamada T."/>
            <person name="Ye Y."/>
            <person name="Shaw J.R."/>
            <person name="Andrews J."/>
            <person name="Crease T.J."/>
            <person name="Tang H."/>
            <person name="Lucas S.M."/>
            <person name="Robertson H.M."/>
            <person name="Bork P."/>
            <person name="Koonin E.V."/>
            <person name="Zdobnov E.M."/>
            <person name="Grigoriev I.V."/>
            <person name="Lynch M."/>
            <person name="Boore J.L."/>
        </authorList>
    </citation>
    <scope>NUCLEOTIDE SEQUENCE [LARGE SCALE GENOMIC DNA]</scope>
</reference>
<evidence type="ECO:0000259" key="1">
    <source>
        <dbReference type="PROSITE" id="PS50097"/>
    </source>
</evidence>
<sequence length="124" mass="14414">VFEAEFKYNVSNQVVIEDIQPGVFHQLLRLIYTGRLTSATMETMAARLFAAADKYLLDQLKSECESHLRHQMSAENCMELLLLSSDQIQPADYLKHCAVNFFRRYPREVMATDGWKKTRQQNPN</sequence>
<dbReference type="EMBL" id="GL732544">
    <property type="protein sequence ID" value="EFX81126.1"/>
    <property type="molecule type" value="Genomic_DNA"/>
</dbReference>
<dbReference type="OrthoDB" id="6353968at2759"/>
<dbReference type="Pfam" id="PF00651">
    <property type="entry name" value="BTB"/>
    <property type="match status" value="1"/>
</dbReference>
<dbReference type="AlphaFoldDB" id="E9GH18"/>
<dbReference type="GO" id="GO:0031625">
    <property type="term" value="F:ubiquitin protein ligase binding"/>
    <property type="evidence" value="ECO:0000318"/>
    <property type="project" value="GO_Central"/>
</dbReference>